<reference evidence="2" key="1">
    <citation type="journal article" date="2019" name="Int. J. Syst. Evol. Microbiol.">
        <title>The Global Catalogue of Microorganisms (GCM) 10K type strain sequencing project: providing services to taxonomists for standard genome sequencing and annotation.</title>
        <authorList>
            <consortium name="The Broad Institute Genomics Platform"/>
            <consortium name="The Broad Institute Genome Sequencing Center for Infectious Disease"/>
            <person name="Wu L."/>
            <person name="Ma J."/>
        </authorList>
    </citation>
    <scope>NUCLEOTIDE SEQUENCE [LARGE SCALE GENOMIC DNA]</scope>
    <source>
        <strain evidence="2">JCM 32105</strain>
    </source>
</reference>
<organism evidence="1 2">
    <name type="scientific">Nemorincola caseinilytica</name>
    <dbReference type="NCBI Taxonomy" id="2054315"/>
    <lineage>
        <taxon>Bacteria</taxon>
        <taxon>Pseudomonadati</taxon>
        <taxon>Bacteroidota</taxon>
        <taxon>Chitinophagia</taxon>
        <taxon>Chitinophagales</taxon>
        <taxon>Chitinophagaceae</taxon>
        <taxon>Nemorincola</taxon>
    </lineage>
</organism>
<dbReference type="EMBL" id="BAABFA010000023">
    <property type="protein sequence ID" value="GAA4469396.1"/>
    <property type="molecule type" value="Genomic_DNA"/>
</dbReference>
<proteinExistence type="predicted"/>
<gene>
    <name evidence="1" type="ORF">GCM10023093_28820</name>
</gene>
<keyword evidence="2" id="KW-1185">Reference proteome</keyword>
<comment type="caution">
    <text evidence="1">The sequence shown here is derived from an EMBL/GenBank/DDBJ whole genome shotgun (WGS) entry which is preliminary data.</text>
</comment>
<protein>
    <submittedName>
        <fullName evidence="1">Uncharacterized protein</fullName>
    </submittedName>
</protein>
<evidence type="ECO:0000313" key="1">
    <source>
        <dbReference type="EMBL" id="GAA4469396.1"/>
    </source>
</evidence>
<name>A0ABP8NLY7_9BACT</name>
<evidence type="ECO:0000313" key="2">
    <source>
        <dbReference type="Proteomes" id="UP001500067"/>
    </source>
</evidence>
<sequence length="200" mass="22892">MFDEILNWANRYDEGLAHVHSRQDQWLAGHERVRDHLKAIADHLNQNARYRQGFFVDTLHAFNEGMRGTNTRMPSLEFRSGPMPMPITFRNSIGEKMTYEEEGFSISFTPTITGEILVLLQPHTSDLEQDPPELVTLGVIREPGQLTNPVIEQLIARGMEIAFYGSFTGMGEQPHLIDQDDMALKRNPIGFKRHDTTEKI</sequence>
<accession>A0ABP8NLY7</accession>
<dbReference type="Proteomes" id="UP001500067">
    <property type="component" value="Unassembled WGS sequence"/>
</dbReference>
<dbReference type="RefSeq" id="WP_345084679.1">
    <property type="nucleotide sequence ID" value="NZ_BAABFA010000023.1"/>
</dbReference>